<keyword evidence="1" id="KW-0812">Transmembrane</keyword>
<dbReference type="EMBL" id="JAOPKD010000003">
    <property type="protein sequence ID" value="MCU4726327.1"/>
    <property type="molecule type" value="Genomic_DNA"/>
</dbReference>
<dbReference type="Proteomes" id="UP001209746">
    <property type="component" value="Unassembled WGS sequence"/>
</dbReference>
<evidence type="ECO:0000256" key="1">
    <source>
        <dbReference type="SAM" id="Phobius"/>
    </source>
</evidence>
<feature type="transmembrane region" description="Helical" evidence="1">
    <location>
        <begin position="32"/>
        <end position="52"/>
    </location>
</feature>
<dbReference type="PANTHER" id="PTHR34351:SF2">
    <property type="entry name" value="DUF58 DOMAIN-CONTAINING PROTEIN"/>
    <property type="match status" value="1"/>
</dbReference>
<keyword evidence="1" id="KW-1133">Transmembrane helix</keyword>
<accession>A0AAE3IA09</accession>
<protein>
    <submittedName>
        <fullName evidence="3">DUF58 domain-containing protein</fullName>
    </submittedName>
</protein>
<gene>
    <name evidence="3" type="ORF">OB914_05005</name>
    <name evidence="2" type="ORF">OB916_09170</name>
</gene>
<dbReference type="PANTHER" id="PTHR34351">
    <property type="entry name" value="SLR1927 PROTEIN-RELATED"/>
    <property type="match status" value="1"/>
</dbReference>
<keyword evidence="1" id="KW-0472">Membrane</keyword>
<proteinExistence type="predicted"/>
<evidence type="ECO:0000313" key="2">
    <source>
        <dbReference type="EMBL" id="MCU4718232.1"/>
    </source>
</evidence>
<keyword evidence="4" id="KW-1185">Reference proteome</keyword>
<reference evidence="3" key="1">
    <citation type="submission" date="2023-02" db="EMBL/GenBank/DDBJ databases">
        <title>Enrichment on poylsaccharides allowed isolation of novel metabolic and taxonomic groups of Haloarchaea.</title>
        <authorList>
            <person name="Sorokin D.Y."/>
            <person name="Elcheninov A.G."/>
            <person name="Khizhniak T.V."/>
            <person name="Kolganova T.V."/>
            <person name="Kublanov I.V."/>
        </authorList>
    </citation>
    <scope>NUCLEOTIDE SEQUENCE</scope>
    <source>
        <strain evidence="2 4">HArc-curdl5-1</strain>
        <strain evidence="3">HArc-curdl7</strain>
    </source>
</reference>
<comment type="caution">
    <text evidence="3">The sequence shown here is derived from an EMBL/GenBank/DDBJ whole genome shotgun (WGS) entry which is preliminary data.</text>
</comment>
<sequence length="335" mass="35633">MMKPTRRGVVVFALAVTGVVLARLFGPRSLDAVAVPAVVALAAGALQLALAADPSVRRRPLSPTFPGDDHTVSLDVEGGHGVVTLDDAVPEGAIASDPTATVLAPATVSYDVRHEHRGEYVFGPTTVRVHDVFGLFQRTTTAATERAHLVYPPVHDVRERDVLARWLDRGRSTDRQTVSKLREYVPGDSPRDIHWRASARWPDSLLVAEYDADNDETATIAASAPAGAADPMAAATASIAVALLGAGVDVEVTVRDGTASDRMAILSLLARTDHGRPAVGDADITVEAHRSGTVTVTADGRETTFEAMRASRAVGLNSLSEQTDKSDRWTEVIRQ</sequence>
<evidence type="ECO:0000313" key="4">
    <source>
        <dbReference type="Proteomes" id="UP001208186"/>
    </source>
</evidence>
<name>A0AAE3IA09_9EURY</name>
<organism evidence="3 5">
    <name type="scientific">Halapricum hydrolyticum</name>
    <dbReference type="NCBI Taxonomy" id="2979991"/>
    <lineage>
        <taxon>Archaea</taxon>
        <taxon>Methanobacteriati</taxon>
        <taxon>Methanobacteriota</taxon>
        <taxon>Stenosarchaea group</taxon>
        <taxon>Halobacteria</taxon>
        <taxon>Halobacteriales</taxon>
        <taxon>Haloarculaceae</taxon>
        <taxon>Halapricum</taxon>
    </lineage>
</organism>
<evidence type="ECO:0000313" key="3">
    <source>
        <dbReference type="EMBL" id="MCU4726327.1"/>
    </source>
</evidence>
<evidence type="ECO:0000313" key="5">
    <source>
        <dbReference type="Proteomes" id="UP001209746"/>
    </source>
</evidence>
<dbReference type="EMBL" id="JAOPKC010000008">
    <property type="protein sequence ID" value="MCU4718232.1"/>
    <property type="molecule type" value="Genomic_DNA"/>
</dbReference>
<dbReference type="Proteomes" id="UP001208186">
    <property type="component" value="Unassembled WGS sequence"/>
</dbReference>
<dbReference type="AlphaFoldDB" id="A0AAE3IA09"/>